<accession>A0A2A4HXJ0</accession>
<reference evidence="3 4" key="1">
    <citation type="submission" date="2017-09" db="EMBL/GenBank/DDBJ databases">
        <title>Sphingomonas ginsenosidimutans KACC 14949, whole genome shotgun sequence.</title>
        <authorList>
            <person name="Feng G."/>
            <person name="Zhu H."/>
        </authorList>
    </citation>
    <scope>NUCLEOTIDE SEQUENCE [LARGE SCALE GENOMIC DNA]</scope>
    <source>
        <strain evidence="3 4">KACC 14949</strain>
    </source>
</reference>
<evidence type="ECO:0000259" key="2">
    <source>
        <dbReference type="Pfam" id="PF08279"/>
    </source>
</evidence>
<protein>
    <recommendedName>
        <fullName evidence="2">Helix-turn-helix type 11 domain-containing protein</fullName>
    </recommendedName>
</protein>
<dbReference type="RefSeq" id="WP_096612496.1">
    <property type="nucleotide sequence ID" value="NZ_NWVD01000004.1"/>
</dbReference>
<evidence type="ECO:0000256" key="1">
    <source>
        <dbReference type="SAM" id="MobiDB-lite"/>
    </source>
</evidence>
<comment type="caution">
    <text evidence="3">The sequence shown here is derived from an EMBL/GenBank/DDBJ whole genome shotgun (WGS) entry which is preliminary data.</text>
</comment>
<feature type="region of interest" description="Disordered" evidence="1">
    <location>
        <begin position="50"/>
        <end position="73"/>
    </location>
</feature>
<organism evidence="3 4">
    <name type="scientific">Sphingomonas ginsenosidimutans</name>
    <dbReference type="NCBI Taxonomy" id="862134"/>
    <lineage>
        <taxon>Bacteria</taxon>
        <taxon>Pseudomonadati</taxon>
        <taxon>Pseudomonadota</taxon>
        <taxon>Alphaproteobacteria</taxon>
        <taxon>Sphingomonadales</taxon>
        <taxon>Sphingomonadaceae</taxon>
        <taxon>Sphingomonas</taxon>
    </lineage>
</organism>
<dbReference type="Proteomes" id="UP000218784">
    <property type="component" value="Unassembled WGS sequence"/>
</dbReference>
<gene>
    <name evidence="3" type="ORF">COA17_11245</name>
</gene>
<evidence type="ECO:0000313" key="4">
    <source>
        <dbReference type="Proteomes" id="UP000218784"/>
    </source>
</evidence>
<dbReference type="Pfam" id="PF08279">
    <property type="entry name" value="HTH_11"/>
    <property type="match status" value="1"/>
</dbReference>
<dbReference type="EMBL" id="NWVD01000004">
    <property type="protein sequence ID" value="PCG08723.1"/>
    <property type="molecule type" value="Genomic_DNA"/>
</dbReference>
<keyword evidence="4" id="KW-1185">Reference proteome</keyword>
<dbReference type="InterPro" id="IPR013196">
    <property type="entry name" value="HTH_11"/>
</dbReference>
<feature type="domain" description="Helix-turn-helix type 11" evidence="2">
    <location>
        <begin position="16"/>
        <end position="53"/>
    </location>
</feature>
<name>A0A2A4HXJ0_9SPHN</name>
<proteinExistence type="predicted"/>
<dbReference type="AlphaFoldDB" id="A0A2A4HXJ0"/>
<sequence length="122" mass="13308">MRVTRVKWTPAMVERLAERARQGWTGQQIGDELGVSRSAAIARLSRLRAAGDPRVPPARANPVQPGRRPDLDPPVTLADQVAEDISRGASSFASIARVRGVSTREVKAAWSTIVERLGWQVS</sequence>
<evidence type="ECO:0000313" key="3">
    <source>
        <dbReference type="EMBL" id="PCG08723.1"/>
    </source>
</evidence>